<keyword evidence="4" id="KW-0285">Flavoprotein</keyword>
<accession>A0A2S5A0Z9</accession>
<proteinExistence type="inferred from homology"/>
<dbReference type="NCBIfam" id="TIGR01679">
    <property type="entry name" value="bact_FAD_ox"/>
    <property type="match status" value="1"/>
</dbReference>
<dbReference type="AlphaFoldDB" id="A0A2S5A0Z9"/>
<evidence type="ECO:0000256" key="2">
    <source>
        <dbReference type="ARBA" id="ARBA00005466"/>
    </source>
</evidence>
<dbReference type="RefSeq" id="WP_103789122.1">
    <property type="nucleotide sequence ID" value="NZ_PQVF01000007.1"/>
</dbReference>
<evidence type="ECO:0000313" key="7">
    <source>
        <dbReference type="EMBL" id="POY36204.1"/>
    </source>
</evidence>
<evidence type="ECO:0000256" key="1">
    <source>
        <dbReference type="ARBA" id="ARBA00005147"/>
    </source>
</evidence>
<organism evidence="7 8">
    <name type="scientific">Solitalea longa</name>
    <dbReference type="NCBI Taxonomy" id="2079460"/>
    <lineage>
        <taxon>Bacteria</taxon>
        <taxon>Pseudomonadati</taxon>
        <taxon>Bacteroidota</taxon>
        <taxon>Sphingobacteriia</taxon>
        <taxon>Sphingobacteriales</taxon>
        <taxon>Sphingobacteriaceae</taxon>
        <taxon>Solitalea</taxon>
    </lineage>
</organism>
<dbReference type="SUPFAM" id="SSF56176">
    <property type="entry name" value="FAD-binding/transporter-associated domain-like"/>
    <property type="match status" value="1"/>
</dbReference>
<evidence type="ECO:0000313" key="8">
    <source>
        <dbReference type="Proteomes" id="UP000236893"/>
    </source>
</evidence>
<dbReference type="Gene3D" id="3.30.70.2520">
    <property type="match status" value="1"/>
</dbReference>
<dbReference type="InterPro" id="IPR016167">
    <property type="entry name" value="FAD-bd_PCMH_sub1"/>
</dbReference>
<dbReference type="PIRSF" id="PIRSF000136">
    <property type="entry name" value="LGO_GLO"/>
    <property type="match status" value="1"/>
</dbReference>
<dbReference type="InterPro" id="IPR016171">
    <property type="entry name" value="Vanillyl_alc_oxidase_C-sub2"/>
</dbReference>
<name>A0A2S5A0Z9_9SPHI</name>
<dbReference type="InterPro" id="IPR006094">
    <property type="entry name" value="Oxid_FAD_bind_N"/>
</dbReference>
<dbReference type="Pfam" id="PF01565">
    <property type="entry name" value="FAD_binding_4"/>
    <property type="match status" value="1"/>
</dbReference>
<dbReference type="PANTHER" id="PTHR43762:SF1">
    <property type="entry name" value="D-ARABINONO-1,4-LACTONE OXIDASE"/>
    <property type="match status" value="1"/>
</dbReference>
<dbReference type="GO" id="GO:0003885">
    <property type="term" value="F:D-arabinono-1,4-lactone oxidase activity"/>
    <property type="evidence" value="ECO:0007669"/>
    <property type="project" value="InterPro"/>
</dbReference>
<keyword evidence="5" id="KW-0560">Oxidoreductase</keyword>
<keyword evidence="8" id="KW-1185">Reference proteome</keyword>
<dbReference type="InterPro" id="IPR036318">
    <property type="entry name" value="FAD-bd_PCMH-like_sf"/>
</dbReference>
<dbReference type="InterPro" id="IPR006093">
    <property type="entry name" value="Oxy_OxRdtase_FAD_BS"/>
</dbReference>
<dbReference type="InterPro" id="IPR016166">
    <property type="entry name" value="FAD-bd_PCMH"/>
</dbReference>
<dbReference type="InterPro" id="IPR016169">
    <property type="entry name" value="FAD-bd_PCMH_sub2"/>
</dbReference>
<feature type="domain" description="FAD-binding PCMH-type" evidence="6">
    <location>
        <begin position="13"/>
        <end position="183"/>
    </location>
</feature>
<keyword evidence="3" id="KW-0060">Ascorbate biosynthesis</keyword>
<dbReference type="PROSITE" id="PS51387">
    <property type="entry name" value="FAD_PCMH"/>
    <property type="match status" value="1"/>
</dbReference>
<reference evidence="7 8" key="1">
    <citation type="submission" date="2018-01" db="EMBL/GenBank/DDBJ databases">
        <authorList>
            <person name="Gaut B.S."/>
            <person name="Morton B.R."/>
            <person name="Clegg M.T."/>
            <person name="Duvall M.R."/>
        </authorList>
    </citation>
    <scope>NUCLEOTIDE SEQUENCE [LARGE SCALE GENOMIC DNA]</scope>
    <source>
        <strain evidence="7 8">HR-AV</strain>
    </source>
</reference>
<dbReference type="GO" id="GO:0071949">
    <property type="term" value="F:FAD binding"/>
    <property type="evidence" value="ECO:0007669"/>
    <property type="project" value="InterPro"/>
</dbReference>
<comment type="similarity">
    <text evidence="2">Belongs to the oxygen-dependent FAD-linked oxidoreductase family.</text>
</comment>
<evidence type="ECO:0000256" key="5">
    <source>
        <dbReference type="ARBA" id="ARBA00023002"/>
    </source>
</evidence>
<dbReference type="Gene3D" id="3.30.43.10">
    <property type="entry name" value="Uridine Diphospho-n-acetylenolpyruvylglucosamine Reductase, domain 2"/>
    <property type="match status" value="1"/>
</dbReference>
<dbReference type="UniPathway" id="UPA00132"/>
<dbReference type="GO" id="GO:0016020">
    <property type="term" value="C:membrane"/>
    <property type="evidence" value="ECO:0007669"/>
    <property type="project" value="InterPro"/>
</dbReference>
<keyword evidence="4" id="KW-0274">FAD</keyword>
<dbReference type="InterPro" id="IPR010031">
    <property type="entry name" value="FAD_lactone_oxidase-like"/>
</dbReference>
<protein>
    <submittedName>
        <fullName evidence="7">FAD-binding oxidoreductase</fullName>
    </submittedName>
</protein>
<comment type="caution">
    <text evidence="7">The sequence shown here is derived from an EMBL/GenBank/DDBJ whole genome shotgun (WGS) entry which is preliminary data.</text>
</comment>
<dbReference type="PANTHER" id="PTHR43762">
    <property type="entry name" value="L-GULONOLACTONE OXIDASE"/>
    <property type="match status" value="1"/>
</dbReference>
<dbReference type="OrthoDB" id="9768764at2"/>
<dbReference type="Proteomes" id="UP000236893">
    <property type="component" value="Unassembled WGS sequence"/>
</dbReference>
<dbReference type="Gene3D" id="1.10.45.10">
    <property type="entry name" value="Vanillyl-alcohol Oxidase, Chain A, domain 4"/>
    <property type="match status" value="1"/>
</dbReference>
<evidence type="ECO:0000259" key="6">
    <source>
        <dbReference type="PROSITE" id="PS51387"/>
    </source>
</evidence>
<comment type="pathway">
    <text evidence="1">Cofactor biosynthesis; L-ascorbate biosynthesis.</text>
</comment>
<dbReference type="GO" id="GO:0019853">
    <property type="term" value="P:L-ascorbic acid biosynthetic process"/>
    <property type="evidence" value="ECO:0007669"/>
    <property type="project" value="UniProtKB-UniPathway"/>
</dbReference>
<sequence length="438" mass="49464">MKPTTWSNWSGSVQCSPLGVLLPASEEEIIQIINRATTEGKKIRVVGSGHSFSNLVETNDYIVSLDNLRGIISIDKGKQEVTVKAGTKIKEFGNLLFENGLAQENLGDIDVQSLAGAISTGTHGTGTSFGNLSTQLTAIKFINGKGEVIFCSDSENQQLFKAAQVSLGTLGIITELTFKAIPAYKLEFTSGKESLDEVLNNYERYNRENRNFEFYWFPGTNIVQTKFSNASDLPAKEYGTANYITDMLLENHAFGALSKITHWFPKASKSIAQISAKAVSTSHKINWSHKVYALPRLVKFHEMEYNIPIENFKDVKREVQKAFDKHKFDVHFPTENRFVKGDDIWLSPAFERESAYIAFHVYKPNPYKEYFKVMEDICLGVGGRPHWGKMHTRTGIDFEKLYPKWNDFQAARQEMDPEGIFLSPYMQQICGEAISMNR</sequence>
<dbReference type="PROSITE" id="PS00862">
    <property type="entry name" value="OX2_COVAL_FAD"/>
    <property type="match status" value="1"/>
</dbReference>
<evidence type="ECO:0000256" key="4">
    <source>
        <dbReference type="ARBA" id="ARBA00022827"/>
    </source>
</evidence>
<dbReference type="InterPro" id="IPR007173">
    <property type="entry name" value="ALO_C"/>
</dbReference>
<dbReference type="Gene3D" id="3.30.465.10">
    <property type="match status" value="1"/>
</dbReference>
<gene>
    <name evidence="7" type="ORF">C3K47_10620</name>
</gene>
<evidence type="ECO:0000256" key="3">
    <source>
        <dbReference type="ARBA" id="ARBA00022644"/>
    </source>
</evidence>
<dbReference type="Pfam" id="PF04030">
    <property type="entry name" value="ALO"/>
    <property type="match status" value="1"/>
</dbReference>
<dbReference type="EMBL" id="PQVF01000007">
    <property type="protein sequence ID" value="POY36204.1"/>
    <property type="molecule type" value="Genomic_DNA"/>
</dbReference>